<protein>
    <submittedName>
        <fullName evidence="1">Uncharacterized protein</fullName>
    </submittedName>
</protein>
<name>A0A834H057_RHOSS</name>
<accession>A0A834H057</accession>
<dbReference type="Proteomes" id="UP000626092">
    <property type="component" value="Unassembled WGS sequence"/>
</dbReference>
<gene>
    <name evidence="1" type="ORF">RHSIM_Rhsim05G0171500</name>
</gene>
<reference evidence="1" key="1">
    <citation type="submission" date="2019-11" db="EMBL/GenBank/DDBJ databases">
        <authorList>
            <person name="Liu Y."/>
            <person name="Hou J."/>
            <person name="Li T.-Q."/>
            <person name="Guan C.-H."/>
            <person name="Wu X."/>
            <person name="Wu H.-Z."/>
            <person name="Ling F."/>
            <person name="Zhang R."/>
            <person name="Shi X.-G."/>
            <person name="Ren J.-P."/>
            <person name="Chen E.-F."/>
            <person name="Sun J.-M."/>
        </authorList>
    </citation>
    <scope>NUCLEOTIDE SEQUENCE</scope>
    <source>
        <strain evidence="1">Adult_tree_wgs_1</strain>
        <tissue evidence="1">Leaves</tissue>
    </source>
</reference>
<dbReference type="AlphaFoldDB" id="A0A834H057"/>
<evidence type="ECO:0000313" key="1">
    <source>
        <dbReference type="EMBL" id="KAF7144376.1"/>
    </source>
</evidence>
<sequence length="147" mass="16572">MRVSLSLPPEWPYMTPVQQDDGPNPAAPIAYKEVFSETDYFRTVFRRRRCLLGDRGLLMKNVLGLSMKNLHALLMKNQISLLTSNGDSIPSFSFHSTCVLKKTDRGKIENEGGDEDEVCSQSLSLLVQDLVLWWLVLQMVVSPSALE</sequence>
<dbReference type="OrthoDB" id="1721975at2759"/>
<dbReference type="EMBL" id="WJXA01000005">
    <property type="protein sequence ID" value="KAF7144376.1"/>
    <property type="molecule type" value="Genomic_DNA"/>
</dbReference>
<keyword evidence="2" id="KW-1185">Reference proteome</keyword>
<proteinExistence type="predicted"/>
<comment type="caution">
    <text evidence="1">The sequence shown here is derived from an EMBL/GenBank/DDBJ whole genome shotgun (WGS) entry which is preliminary data.</text>
</comment>
<dbReference type="Gene3D" id="1.25.40.120">
    <property type="entry name" value="Protein prenylyltransferase"/>
    <property type="match status" value="1"/>
</dbReference>
<organism evidence="1 2">
    <name type="scientific">Rhododendron simsii</name>
    <name type="common">Sims's rhododendron</name>
    <dbReference type="NCBI Taxonomy" id="118357"/>
    <lineage>
        <taxon>Eukaryota</taxon>
        <taxon>Viridiplantae</taxon>
        <taxon>Streptophyta</taxon>
        <taxon>Embryophyta</taxon>
        <taxon>Tracheophyta</taxon>
        <taxon>Spermatophyta</taxon>
        <taxon>Magnoliopsida</taxon>
        <taxon>eudicotyledons</taxon>
        <taxon>Gunneridae</taxon>
        <taxon>Pentapetalae</taxon>
        <taxon>asterids</taxon>
        <taxon>Ericales</taxon>
        <taxon>Ericaceae</taxon>
        <taxon>Ericoideae</taxon>
        <taxon>Rhodoreae</taxon>
        <taxon>Rhododendron</taxon>
    </lineage>
</organism>
<evidence type="ECO:0000313" key="2">
    <source>
        <dbReference type="Proteomes" id="UP000626092"/>
    </source>
</evidence>